<organism evidence="1">
    <name type="scientific">Mesocestoides corti</name>
    <name type="common">Flatworm</name>
    <dbReference type="NCBI Taxonomy" id="53468"/>
    <lineage>
        <taxon>Eukaryota</taxon>
        <taxon>Metazoa</taxon>
        <taxon>Spiralia</taxon>
        <taxon>Lophotrochozoa</taxon>
        <taxon>Platyhelminthes</taxon>
        <taxon>Cestoda</taxon>
        <taxon>Eucestoda</taxon>
        <taxon>Cyclophyllidea</taxon>
        <taxon>Mesocestoididae</taxon>
        <taxon>Mesocestoides</taxon>
    </lineage>
</organism>
<dbReference type="AlphaFoldDB" id="A0A5K3FMQ1"/>
<reference evidence="1" key="1">
    <citation type="submission" date="2019-11" db="UniProtKB">
        <authorList>
            <consortium name="WormBaseParasite"/>
        </authorList>
    </citation>
    <scope>IDENTIFICATION</scope>
</reference>
<protein>
    <submittedName>
        <fullName evidence="1">BTB domain-containing protein</fullName>
    </submittedName>
</protein>
<accession>A0A5K3FMQ1</accession>
<sequence>MHRFYDLKVHQRPYIYSQGILCTYSGRRVGSFRCWISTASPYGRCNPSAGLRGAQTPRRCRIRPCTAAVPGWMAVSTSSVASPSFWVLVKEDPRHLVIPSIATIPRPTSGLRCPPSRMIKGLYLGRFAAAFVWKCDNHPANFFVPQRLSKYVSFPTCYVHFFQSYPLIRFFVLYYLNIKM</sequence>
<name>A0A5K3FMQ1_MESCO</name>
<dbReference type="WBParaSite" id="MCU_009855-RA">
    <property type="protein sequence ID" value="MCU_009855-RA"/>
    <property type="gene ID" value="MCU_009855"/>
</dbReference>
<proteinExistence type="predicted"/>
<evidence type="ECO:0000313" key="1">
    <source>
        <dbReference type="WBParaSite" id="MCU_009855-RA"/>
    </source>
</evidence>